<evidence type="ECO:0000313" key="2">
    <source>
        <dbReference type="Proteomes" id="UP000187203"/>
    </source>
</evidence>
<comment type="caution">
    <text evidence="1">The sequence shown here is derived from an EMBL/GenBank/DDBJ whole genome shotgun (WGS) entry which is preliminary data.</text>
</comment>
<dbReference type="EMBL" id="AWUE01015772">
    <property type="protein sequence ID" value="OMO95807.1"/>
    <property type="molecule type" value="Genomic_DNA"/>
</dbReference>
<evidence type="ECO:0000313" key="1">
    <source>
        <dbReference type="EMBL" id="OMO95807.1"/>
    </source>
</evidence>
<dbReference type="AlphaFoldDB" id="A0A1R3JM57"/>
<name>A0A1R3JM57_9ROSI</name>
<protein>
    <submittedName>
        <fullName evidence="1">Uncharacterized protein</fullName>
    </submittedName>
</protein>
<gene>
    <name evidence="1" type="ORF">COLO4_15669</name>
</gene>
<organism evidence="1 2">
    <name type="scientific">Corchorus olitorius</name>
    <dbReference type="NCBI Taxonomy" id="93759"/>
    <lineage>
        <taxon>Eukaryota</taxon>
        <taxon>Viridiplantae</taxon>
        <taxon>Streptophyta</taxon>
        <taxon>Embryophyta</taxon>
        <taxon>Tracheophyta</taxon>
        <taxon>Spermatophyta</taxon>
        <taxon>Magnoliopsida</taxon>
        <taxon>eudicotyledons</taxon>
        <taxon>Gunneridae</taxon>
        <taxon>Pentapetalae</taxon>
        <taxon>rosids</taxon>
        <taxon>malvids</taxon>
        <taxon>Malvales</taxon>
        <taxon>Malvaceae</taxon>
        <taxon>Grewioideae</taxon>
        <taxon>Apeibeae</taxon>
        <taxon>Corchorus</taxon>
    </lineage>
</organism>
<proteinExistence type="predicted"/>
<accession>A0A1R3JM57</accession>
<sequence length="36" mass="3790">MGCFVAHRNLGRLLLAKLASRPANQALAGLLVSKAQ</sequence>
<dbReference type="Proteomes" id="UP000187203">
    <property type="component" value="Unassembled WGS sequence"/>
</dbReference>
<keyword evidence="2" id="KW-1185">Reference proteome</keyword>
<reference evidence="2" key="1">
    <citation type="submission" date="2013-09" db="EMBL/GenBank/DDBJ databases">
        <title>Corchorus olitorius genome sequencing.</title>
        <authorList>
            <person name="Alam M."/>
            <person name="Haque M.S."/>
            <person name="Islam M.S."/>
            <person name="Emdad E.M."/>
            <person name="Islam M.M."/>
            <person name="Ahmed B."/>
            <person name="Halim A."/>
            <person name="Hossen Q.M.M."/>
            <person name="Hossain M.Z."/>
            <person name="Ahmed R."/>
            <person name="Khan M.M."/>
            <person name="Islam R."/>
            <person name="Rashid M.M."/>
            <person name="Khan S.A."/>
            <person name="Rahman M.S."/>
            <person name="Alam M."/>
            <person name="Yahiya A.S."/>
            <person name="Khan M.S."/>
            <person name="Azam M.S."/>
            <person name="Haque T."/>
            <person name="Lashkar M.Z.H."/>
            <person name="Akhand A.I."/>
            <person name="Morshed G."/>
            <person name="Roy S."/>
            <person name="Uddin K.S."/>
            <person name="Rabeya T."/>
            <person name="Hossain A.S."/>
            <person name="Chowdhury A."/>
            <person name="Snigdha A.R."/>
            <person name="Mortoza M.S."/>
            <person name="Matin S.A."/>
            <person name="Hoque S.M.E."/>
            <person name="Islam M.K."/>
            <person name="Roy D.K."/>
            <person name="Haider R."/>
            <person name="Moosa M.M."/>
            <person name="Elias S.M."/>
            <person name="Hasan A.M."/>
            <person name="Jahan S."/>
            <person name="Shafiuddin M."/>
            <person name="Mahmood N."/>
            <person name="Shommy N.S."/>
        </authorList>
    </citation>
    <scope>NUCLEOTIDE SEQUENCE [LARGE SCALE GENOMIC DNA]</scope>
    <source>
        <strain evidence="2">cv. O-4</strain>
    </source>
</reference>